<gene>
    <name evidence="2" type="ORF">FHE65_19570</name>
    <name evidence="1" type="ORF">FHE65_20725</name>
</gene>
<evidence type="ECO:0008006" key="4">
    <source>
        <dbReference type="Google" id="ProtNLM"/>
    </source>
</evidence>
<evidence type="ECO:0000313" key="3">
    <source>
        <dbReference type="Proteomes" id="UP000306740"/>
    </source>
</evidence>
<comment type="caution">
    <text evidence="2">The sequence shown here is derived from an EMBL/GenBank/DDBJ whole genome shotgun (WGS) entry which is preliminary data.</text>
</comment>
<accession>A0A5C4MG82</accession>
<dbReference type="Pfam" id="PF19850">
    <property type="entry name" value="DUF6325"/>
    <property type="match status" value="1"/>
</dbReference>
<dbReference type="AlphaFoldDB" id="A0A5C4MG82"/>
<reference evidence="2 3" key="1">
    <citation type="submission" date="2019-05" db="EMBL/GenBank/DDBJ databases">
        <title>Mumia sp. nov., isolated from the intestinal contents of plateau pika (Ochotona curzoniae) in the Qinghai-Tibet plateau of China.</title>
        <authorList>
            <person name="Tian Z."/>
        </authorList>
    </citation>
    <scope>NUCLEOTIDE SEQUENCE [LARGE SCALE GENOMIC DNA]</scope>
    <source>
        <strain evidence="3">527</strain>
        <strain evidence="2">Z527</strain>
    </source>
</reference>
<evidence type="ECO:0000313" key="2">
    <source>
        <dbReference type="EMBL" id="TNC43066.1"/>
    </source>
</evidence>
<dbReference type="InterPro" id="IPR046288">
    <property type="entry name" value="DUF6325"/>
</dbReference>
<dbReference type="RefSeq" id="WP_139087249.1">
    <property type="nucleotide sequence ID" value="NZ_VDFR01000089.1"/>
</dbReference>
<organism evidence="2 3">
    <name type="scientific">Mumia zhuanghuii</name>
    <dbReference type="NCBI Taxonomy" id="2585211"/>
    <lineage>
        <taxon>Bacteria</taxon>
        <taxon>Bacillati</taxon>
        <taxon>Actinomycetota</taxon>
        <taxon>Actinomycetes</taxon>
        <taxon>Propionibacteriales</taxon>
        <taxon>Nocardioidaceae</taxon>
        <taxon>Mumia</taxon>
    </lineage>
</organism>
<dbReference type="EMBL" id="VDFR01000089">
    <property type="protein sequence ID" value="TNC43066.1"/>
    <property type="molecule type" value="Genomic_DNA"/>
</dbReference>
<dbReference type="EMBL" id="VDFR01000093">
    <property type="protein sequence ID" value="TNC42565.1"/>
    <property type="molecule type" value="Genomic_DNA"/>
</dbReference>
<dbReference type="OrthoDB" id="1779644at2"/>
<sequence length="145" mass="14630">MADNVNPAGPVDIAVLGFLEGSTPDGSVAAVVADAVASGAVRLLDAVMVTRGEDGDLTVLDVDDGDALREVIGLDADVPGLLGEEDIAAIAEALPAGGSAVLVVWENVWAARFSAALGAVGGVVLAHERIDRSDLDAVMAAWRSE</sequence>
<evidence type="ECO:0000313" key="1">
    <source>
        <dbReference type="EMBL" id="TNC42565.1"/>
    </source>
</evidence>
<dbReference type="Proteomes" id="UP000306740">
    <property type="component" value="Unassembled WGS sequence"/>
</dbReference>
<proteinExistence type="predicted"/>
<protein>
    <recommendedName>
        <fullName evidence="4">DUF1269 domain-containing family protein</fullName>
    </recommendedName>
</protein>
<name>A0A5C4MG82_9ACTN</name>